<name>A0ABR7TA80_9LACT</name>
<accession>A0ABR7TA80</accession>
<comment type="caution">
    <text evidence="2">The sequence shown here is derived from an EMBL/GenBank/DDBJ whole genome shotgun (WGS) entry which is preliminary data.</text>
</comment>
<feature type="domain" description="N-acetyltransferase" evidence="1">
    <location>
        <begin position="5"/>
        <end position="204"/>
    </location>
</feature>
<dbReference type="EMBL" id="WNJQ01000002">
    <property type="protein sequence ID" value="MBC9824806.1"/>
    <property type="molecule type" value="Genomic_DNA"/>
</dbReference>
<dbReference type="Proteomes" id="UP000638836">
    <property type="component" value="Unassembled WGS sequence"/>
</dbReference>
<protein>
    <submittedName>
        <fullName evidence="2">GNAT family N-acetyltransferase</fullName>
    </submittedName>
</protein>
<dbReference type="RefSeq" id="WP_023177833.1">
    <property type="nucleotide sequence ID" value="NZ_WNJQ01000002.1"/>
</dbReference>
<evidence type="ECO:0000259" key="1">
    <source>
        <dbReference type="PROSITE" id="PS51186"/>
    </source>
</evidence>
<evidence type="ECO:0000313" key="3">
    <source>
        <dbReference type="Proteomes" id="UP000638836"/>
    </source>
</evidence>
<dbReference type="CDD" id="cd04301">
    <property type="entry name" value="NAT_SF"/>
    <property type="match status" value="1"/>
</dbReference>
<reference evidence="2 3" key="1">
    <citation type="journal article" date="2020" name="Microorganisms">
        <title>New Insight into Antimicrobial Compounds from Food and Marine-Sourced Carnobacterium Species through Phenotype and Genome Analyses.</title>
        <authorList>
            <person name="Begrem S."/>
            <person name="Ivaniuk F."/>
            <person name="Gigout-Chevalier F."/>
            <person name="Kolypczuk L."/>
            <person name="Bonnetot S."/>
            <person name="Leroi F."/>
            <person name="Grovel O."/>
            <person name="Delbarre-Ladrat C."/>
            <person name="Passerini D."/>
        </authorList>
    </citation>
    <scope>NUCLEOTIDE SEQUENCE [LARGE SCALE GENOMIC DNA]</scope>
    <source>
        <strain evidence="2 3">MIP2551</strain>
    </source>
</reference>
<dbReference type="InterPro" id="IPR000182">
    <property type="entry name" value="GNAT_dom"/>
</dbReference>
<proteinExistence type="predicted"/>
<dbReference type="SUPFAM" id="SSF55729">
    <property type="entry name" value="Acyl-CoA N-acyltransferases (Nat)"/>
    <property type="match status" value="1"/>
</dbReference>
<dbReference type="InterPro" id="IPR016181">
    <property type="entry name" value="Acyl_CoA_acyltransferase"/>
</dbReference>
<gene>
    <name evidence="2" type="ORF">GLO26_03045</name>
</gene>
<keyword evidence="3" id="KW-1185">Reference proteome</keyword>
<sequence>MKKETILRKMIPEDYDSILNLVINTWDYRSWVPNNLVAPMADFFLSDLLLESDDAFVAQIGDDIVGIVATGLVDQTNIQKISTRKNISSLEKILRITEPDSIFLKYIQTLEINEFLLEKSQKNYDAGLNLLIVKEEFKGLGIGGLLYNHFYDYLKQHQAENFYLFTDNSSNYHYYEHKGLSRVAEKKYYWEPGNNDTLEIYYLYEGTLNLSD</sequence>
<evidence type="ECO:0000313" key="2">
    <source>
        <dbReference type="EMBL" id="MBC9824806.1"/>
    </source>
</evidence>
<dbReference type="Pfam" id="PF00583">
    <property type="entry name" value="Acetyltransf_1"/>
    <property type="match status" value="1"/>
</dbReference>
<dbReference type="Gene3D" id="3.40.630.30">
    <property type="match status" value="1"/>
</dbReference>
<dbReference type="PROSITE" id="PS51186">
    <property type="entry name" value="GNAT"/>
    <property type="match status" value="1"/>
</dbReference>
<organism evidence="2 3">
    <name type="scientific">Carnobacterium inhibens</name>
    <dbReference type="NCBI Taxonomy" id="147709"/>
    <lineage>
        <taxon>Bacteria</taxon>
        <taxon>Bacillati</taxon>
        <taxon>Bacillota</taxon>
        <taxon>Bacilli</taxon>
        <taxon>Lactobacillales</taxon>
        <taxon>Carnobacteriaceae</taxon>
        <taxon>Carnobacterium</taxon>
    </lineage>
</organism>